<sequence>MYQPPSNSKKMLKLLKSAEDADVLSTVGAKIFLAHKAIMKDSLPILVDYCKCIKDPVGNNESIAARAIEGLSPKAFQLILEHIHAGSYPTDKDAIKCGKELIDAPNKFYLVELKMTVENILECALLYFVLHHKEVHKSERSKILRESRELLSEIIILMGNGGDRKDKSMSVAQLRNELGKRKLDVDGSKEALVLRLEEAKRHRTD</sequence>
<dbReference type="Proteomes" id="UP001530400">
    <property type="component" value="Unassembled WGS sequence"/>
</dbReference>
<dbReference type="SUPFAM" id="SSF68906">
    <property type="entry name" value="SAP domain"/>
    <property type="match status" value="1"/>
</dbReference>
<reference evidence="2 3" key="1">
    <citation type="submission" date="2024-10" db="EMBL/GenBank/DDBJ databases">
        <title>Updated reference genomes for cyclostephanoid diatoms.</title>
        <authorList>
            <person name="Roberts W.R."/>
            <person name="Alverson A.J."/>
        </authorList>
    </citation>
    <scope>NUCLEOTIDE SEQUENCE [LARGE SCALE GENOMIC DNA]</scope>
    <source>
        <strain evidence="2 3">AJA010-31</strain>
    </source>
</reference>
<protein>
    <recommendedName>
        <fullName evidence="1">SAP domain-containing protein</fullName>
    </recommendedName>
</protein>
<name>A0ABD3PP24_9STRA</name>
<dbReference type="AlphaFoldDB" id="A0ABD3PP24"/>
<feature type="domain" description="SAP" evidence="1">
    <location>
        <begin position="166"/>
        <end position="200"/>
    </location>
</feature>
<dbReference type="SMART" id="SM00513">
    <property type="entry name" value="SAP"/>
    <property type="match status" value="1"/>
</dbReference>
<dbReference type="Pfam" id="PF02037">
    <property type="entry name" value="SAP"/>
    <property type="match status" value="1"/>
</dbReference>
<accession>A0ABD3PP24</accession>
<gene>
    <name evidence="2" type="ORF">ACHAWO_001058</name>
</gene>
<comment type="caution">
    <text evidence="2">The sequence shown here is derived from an EMBL/GenBank/DDBJ whole genome shotgun (WGS) entry which is preliminary data.</text>
</comment>
<dbReference type="PROSITE" id="PS50800">
    <property type="entry name" value="SAP"/>
    <property type="match status" value="1"/>
</dbReference>
<dbReference type="EMBL" id="JALLPJ020000515">
    <property type="protein sequence ID" value="KAL3789710.1"/>
    <property type="molecule type" value="Genomic_DNA"/>
</dbReference>
<dbReference type="InterPro" id="IPR003034">
    <property type="entry name" value="SAP_dom"/>
</dbReference>
<organism evidence="2 3">
    <name type="scientific">Cyclotella atomus</name>
    <dbReference type="NCBI Taxonomy" id="382360"/>
    <lineage>
        <taxon>Eukaryota</taxon>
        <taxon>Sar</taxon>
        <taxon>Stramenopiles</taxon>
        <taxon>Ochrophyta</taxon>
        <taxon>Bacillariophyta</taxon>
        <taxon>Coscinodiscophyceae</taxon>
        <taxon>Thalassiosirophycidae</taxon>
        <taxon>Stephanodiscales</taxon>
        <taxon>Stephanodiscaceae</taxon>
        <taxon>Cyclotella</taxon>
    </lineage>
</organism>
<evidence type="ECO:0000259" key="1">
    <source>
        <dbReference type="PROSITE" id="PS50800"/>
    </source>
</evidence>
<evidence type="ECO:0000313" key="2">
    <source>
        <dbReference type="EMBL" id="KAL3789710.1"/>
    </source>
</evidence>
<dbReference type="Gene3D" id="3.30.710.10">
    <property type="entry name" value="Potassium Channel Kv1.1, Chain A"/>
    <property type="match status" value="1"/>
</dbReference>
<keyword evidence="3" id="KW-1185">Reference proteome</keyword>
<dbReference type="SUPFAM" id="SSF54695">
    <property type="entry name" value="POZ domain"/>
    <property type="match status" value="1"/>
</dbReference>
<evidence type="ECO:0000313" key="3">
    <source>
        <dbReference type="Proteomes" id="UP001530400"/>
    </source>
</evidence>
<dbReference type="Gene3D" id="1.10.720.30">
    <property type="entry name" value="SAP domain"/>
    <property type="match status" value="1"/>
</dbReference>
<dbReference type="InterPro" id="IPR011333">
    <property type="entry name" value="SKP1/BTB/POZ_sf"/>
</dbReference>
<dbReference type="InterPro" id="IPR036361">
    <property type="entry name" value="SAP_dom_sf"/>
</dbReference>
<proteinExistence type="predicted"/>